<evidence type="ECO:0000256" key="11">
    <source>
        <dbReference type="ARBA" id="ARBA00022989"/>
    </source>
</evidence>
<dbReference type="Proteomes" id="UP000272464">
    <property type="component" value="Unassembled WGS sequence"/>
</dbReference>
<dbReference type="PROSITE" id="PS50109">
    <property type="entry name" value="HIS_KIN"/>
    <property type="match status" value="1"/>
</dbReference>
<feature type="domain" description="Histidine kinase" evidence="15">
    <location>
        <begin position="244"/>
        <end position="462"/>
    </location>
</feature>
<evidence type="ECO:0000256" key="4">
    <source>
        <dbReference type="ARBA" id="ARBA00022475"/>
    </source>
</evidence>
<dbReference type="Pfam" id="PF00512">
    <property type="entry name" value="HisKA"/>
    <property type="match status" value="1"/>
</dbReference>
<dbReference type="InterPro" id="IPR003660">
    <property type="entry name" value="HAMP_dom"/>
</dbReference>
<comment type="subcellular location">
    <subcellularLocation>
        <location evidence="2">Cell membrane</location>
        <topology evidence="2">Multi-pass membrane protein</topology>
    </subcellularLocation>
</comment>
<keyword evidence="5" id="KW-0597">Phosphoprotein</keyword>
<dbReference type="PANTHER" id="PTHR45528:SF1">
    <property type="entry name" value="SENSOR HISTIDINE KINASE CPXA"/>
    <property type="match status" value="1"/>
</dbReference>
<dbReference type="PROSITE" id="PS50885">
    <property type="entry name" value="HAMP"/>
    <property type="match status" value="1"/>
</dbReference>
<dbReference type="EMBL" id="RZNX01000001">
    <property type="protein sequence ID" value="RUT36209.1"/>
    <property type="molecule type" value="Genomic_DNA"/>
</dbReference>
<dbReference type="InterPro" id="IPR003594">
    <property type="entry name" value="HATPase_dom"/>
</dbReference>
<dbReference type="Gene3D" id="3.30.565.10">
    <property type="entry name" value="Histidine kinase-like ATPase, C-terminal domain"/>
    <property type="match status" value="1"/>
</dbReference>
<keyword evidence="11 14" id="KW-1133">Transmembrane helix</keyword>
<evidence type="ECO:0000313" key="17">
    <source>
        <dbReference type="EMBL" id="RUT36209.1"/>
    </source>
</evidence>
<dbReference type="InterPro" id="IPR003661">
    <property type="entry name" value="HisK_dim/P_dom"/>
</dbReference>
<evidence type="ECO:0000313" key="18">
    <source>
        <dbReference type="Proteomes" id="UP000272464"/>
    </source>
</evidence>
<dbReference type="GO" id="GO:0005524">
    <property type="term" value="F:ATP binding"/>
    <property type="evidence" value="ECO:0007669"/>
    <property type="project" value="UniProtKB-KW"/>
</dbReference>
<dbReference type="SMART" id="SM00388">
    <property type="entry name" value="HisKA"/>
    <property type="match status" value="1"/>
</dbReference>
<dbReference type="OrthoDB" id="335833at2"/>
<evidence type="ECO:0000256" key="6">
    <source>
        <dbReference type="ARBA" id="ARBA00022679"/>
    </source>
</evidence>
<keyword evidence="12" id="KW-0902">Two-component regulatory system</keyword>
<dbReference type="InterPro" id="IPR050398">
    <property type="entry name" value="HssS/ArlS-like"/>
</dbReference>
<dbReference type="Pfam" id="PF02518">
    <property type="entry name" value="HATPase_c"/>
    <property type="match status" value="1"/>
</dbReference>
<dbReference type="InterPro" id="IPR036890">
    <property type="entry name" value="HATPase_C_sf"/>
</dbReference>
<dbReference type="AlphaFoldDB" id="A0A433XQ72"/>
<evidence type="ECO:0000256" key="10">
    <source>
        <dbReference type="ARBA" id="ARBA00022840"/>
    </source>
</evidence>
<dbReference type="InterPro" id="IPR005467">
    <property type="entry name" value="His_kinase_dom"/>
</dbReference>
<dbReference type="SUPFAM" id="SSF55874">
    <property type="entry name" value="ATPase domain of HSP90 chaperone/DNA topoisomerase II/histidine kinase"/>
    <property type="match status" value="1"/>
</dbReference>
<evidence type="ECO:0000259" key="16">
    <source>
        <dbReference type="PROSITE" id="PS50885"/>
    </source>
</evidence>
<gene>
    <name evidence="17" type="ORF">EJP77_04255</name>
</gene>
<evidence type="ECO:0000256" key="9">
    <source>
        <dbReference type="ARBA" id="ARBA00022777"/>
    </source>
</evidence>
<evidence type="ECO:0000256" key="1">
    <source>
        <dbReference type="ARBA" id="ARBA00000085"/>
    </source>
</evidence>
<feature type="transmembrane region" description="Helical" evidence="14">
    <location>
        <begin position="149"/>
        <end position="171"/>
    </location>
</feature>
<dbReference type="SMART" id="SM00304">
    <property type="entry name" value="HAMP"/>
    <property type="match status" value="1"/>
</dbReference>
<evidence type="ECO:0000256" key="5">
    <source>
        <dbReference type="ARBA" id="ARBA00022553"/>
    </source>
</evidence>
<dbReference type="CDD" id="cd00082">
    <property type="entry name" value="HisKA"/>
    <property type="match status" value="1"/>
</dbReference>
<dbReference type="EC" id="2.7.13.3" evidence="3"/>
<evidence type="ECO:0000256" key="3">
    <source>
        <dbReference type="ARBA" id="ARBA00012438"/>
    </source>
</evidence>
<reference evidence="17 18" key="1">
    <citation type="submission" date="2018-12" db="EMBL/GenBank/DDBJ databases">
        <authorList>
            <person name="Sun L."/>
            <person name="Chen Z."/>
        </authorList>
    </citation>
    <scope>NUCLEOTIDE SEQUENCE [LARGE SCALE GENOMIC DNA]</scope>
    <source>
        <strain evidence="17 18">3-5-3</strain>
    </source>
</reference>
<comment type="catalytic activity">
    <reaction evidence="1">
        <text>ATP + protein L-histidine = ADP + protein N-phospho-L-histidine.</text>
        <dbReference type="EC" id="2.7.13.3"/>
    </reaction>
</comment>
<dbReference type="Gene3D" id="1.10.287.130">
    <property type="match status" value="1"/>
</dbReference>
<evidence type="ECO:0000256" key="7">
    <source>
        <dbReference type="ARBA" id="ARBA00022692"/>
    </source>
</evidence>
<feature type="transmembrane region" description="Helical" evidence="14">
    <location>
        <begin position="12"/>
        <end position="32"/>
    </location>
</feature>
<accession>A0A433XQ72</accession>
<keyword evidence="18" id="KW-1185">Reference proteome</keyword>
<keyword evidence="13 14" id="KW-0472">Membrane</keyword>
<name>A0A433XQ72_9BACL</name>
<evidence type="ECO:0000256" key="14">
    <source>
        <dbReference type="SAM" id="Phobius"/>
    </source>
</evidence>
<dbReference type="SMART" id="SM00387">
    <property type="entry name" value="HATPase_c"/>
    <property type="match status" value="1"/>
</dbReference>
<dbReference type="PRINTS" id="PR00344">
    <property type="entry name" value="BCTRLSENSOR"/>
</dbReference>
<dbReference type="CDD" id="cd06225">
    <property type="entry name" value="HAMP"/>
    <property type="match status" value="1"/>
</dbReference>
<dbReference type="Pfam" id="PF00672">
    <property type="entry name" value="HAMP"/>
    <property type="match status" value="1"/>
</dbReference>
<keyword evidence="8" id="KW-0547">Nucleotide-binding</keyword>
<keyword evidence="4" id="KW-1003">Cell membrane</keyword>
<dbReference type="RefSeq" id="WP_127197904.1">
    <property type="nucleotide sequence ID" value="NZ_RZNX01000001.1"/>
</dbReference>
<dbReference type="SUPFAM" id="SSF47384">
    <property type="entry name" value="Homodimeric domain of signal transducing histidine kinase"/>
    <property type="match status" value="1"/>
</dbReference>
<dbReference type="GO" id="GO:0005886">
    <property type="term" value="C:plasma membrane"/>
    <property type="evidence" value="ECO:0007669"/>
    <property type="project" value="UniProtKB-SubCell"/>
</dbReference>
<comment type="caution">
    <text evidence="17">The sequence shown here is derived from an EMBL/GenBank/DDBJ whole genome shotgun (WGS) entry which is preliminary data.</text>
</comment>
<proteinExistence type="predicted"/>
<evidence type="ECO:0000256" key="12">
    <source>
        <dbReference type="ARBA" id="ARBA00023012"/>
    </source>
</evidence>
<keyword evidence="6" id="KW-0808">Transferase</keyword>
<organism evidence="17 18">
    <name type="scientific">Paenibacillus zeisoli</name>
    <dbReference type="NCBI Taxonomy" id="2496267"/>
    <lineage>
        <taxon>Bacteria</taxon>
        <taxon>Bacillati</taxon>
        <taxon>Bacillota</taxon>
        <taxon>Bacilli</taxon>
        <taxon>Bacillales</taxon>
        <taxon>Paenibacillaceae</taxon>
        <taxon>Paenibacillus</taxon>
    </lineage>
</organism>
<evidence type="ECO:0000259" key="15">
    <source>
        <dbReference type="PROSITE" id="PS50109"/>
    </source>
</evidence>
<dbReference type="CDD" id="cd00075">
    <property type="entry name" value="HATPase"/>
    <property type="match status" value="1"/>
</dbReference>
<dbReference type="GO" id="GO:0000155">
    <property type="term" value="F:phosphorelay sensor kinase activity"/>
    <property type="evidence" value="ECO:0007669"/>
    <property type="project" value="InterPro"/>
</dbReference>
<dbReference type="Gene3D" id="6.10.340.10">
    <property type="match status" value="1"/>
</dbReference>
<evidence type="ECO:0000256" key="2">
    <source>
        <dbReference type="ARBA" id="ARBA00004651"/>
    </source>
</evidence>
<dbReference type="SUPFAM" id="SSF158472">
    <property type="entry name" value="HAMP domain-like"/>
    <property type="match status" value="1"/>
</dbReference>
<sequence length="469" mass="52735">MKTKGRLFHSLIKSYLFFALTLGFIYLLVHLFSGGFSGGYSDDPVDASRIAKSDYTSINTKRIEESGGYVEILDNQRKVIYVKGHKQDRRTQYSSEELLSMLYSGQKGAYLYSIAPFESKQGIRLLCLVAIPKEQGQSELKLLESPTSINITLTSGFYGILLLSVLSVYFYSRWTAKRLTVPLEQITAAIKHMREGNYDQRLAFRSNEELTTIQECFNDMAEHLQETEQANELLKESKQRMLLDISHDLKTPITTIQGYASALLLGLADNEEKRFKYLNLIYTKANLMTALIEDLFELSKLDTADYPLAGEFLETDLGELVREIAAENYDLFEQKHFNLTLSIPPDEVMVRLHPTMMSRAISNLLTNALKYNPEGTSVDIELFQIQNDIVLTISDNGIGIPESIRDTLFDPFVRGNAARTSDGGTGLGLSIAKKAVEMHGGELSLLNTAGRTSFQIKLFKHKADLLIKA</sequence>
<evidence type="ECO:0000256" key="8">
    <source>
        <dbReference type="ARBA" id="ARBA00022741"/>
    </source>
</evidence>
<keyword evidence="7 14" id="KW-0812">Transmembrane</keyword>
<evidence type="ECO:0000256" key="13">
    <source>
        <dbReference type="ARBA" id="ARBA00023136"/>
    </source>
</evidence>
<keyword evidence="10" id="KW-0067">ATP-binding</keyword>
<feature type="domain" description="HAMP" evidence="16">
    <location>
        <begin position="177"/>
        <end position="229"/>
    </location>
</feature>
<dbReference type="PANTHER" id="PTHR45528">
    <property type="entry name" value="SENSOR HISTIDINE KINASE CPXA"/>
    <property type="match status" value="1"/>
</dbReference>
<dbReference type="InterPro" id="IPR004358">
    <property type="entry name" value="Sig_transdc_His_kin-like_C"/>
</dbReference>
<keyword evidence="9 17" id="KW-0418">Kinase</keyword>
<dbReference type="InterPro" id="IPR036097">
    <property type="entry name" value="HisK_dim/P_sf"/>
</dbReference>
<protein>
    <recommendedName>
        <fullName evidence="3">histidine kinase</fullName>
        <ecNumber evidence="3">2.7.13.3</ecNumber>
    </recommendedName>
</protein>